<keyword evidence="3" id="KW-1185">Reference proteome</keyword>
<name>A0ABM0ML02_SACKO</name>
<protein>
    <submittedName>
        <fullName evidence="4">Retinol dehydrogenase 14-like</fullName>
    </submittedName>
</protein>
<dbReference type="RefSeq" id="XP_006820693.1">
    <property type="nucleotide sequence ID" value="XM_006820630.1"/>
</dbReference>
<dbReference type="PANTHER" id="PTHR43157">
    <property type="entry name" value="PHOSPHATIDYLINOSITOL-GLYCAN BIOSYNTHESIS CLASS F PROTEIN-RELATED"/>
    <property type="match status" value="1"/>
</dbReference>
<comment type="similarity">
    <text evidence="2">Belongs to the short-chain dehydrogenases/reductases (SDR) family.</text>
</comment>
<evidence type="ECO:0000256" key="1">
    <source>
        <dbReference type="ARBA" id="ARBA00023002"/>
    </source>
</evidence>
<dbReference type="Pfam" id="PF00106">
    <property type="entry name" value="adh_short"/>
    <property type="match status" value="1"/>
</dbReference>
<evidence type="ECO:0000256" key="2">
    <source>
        <dbReference type="RuleBase" id="RU000363"/>
    </source>
</evidence>
<dbReference type="InterPro" id="IPR036291">
    <property type="entry name" value="NAD(P)-bd_dom_sf"/>
</dbReference>
<dbReference type="Proteomes" id="UP000694865">
    <property type="component" value="Unplaced"/>
</dbReference>
<dbReference type="PRINTS" id="PR00081">
    <property type="entry name" value="GDHRDH"/>
</dbReference>
<proteinExistence type="inferred from homology"/>
<evidence type="ECO:0000313" key="3">
    <source>
        <dbReference type="Proteomes" id="UP000694865"/>
    </source>
</evidence>
<reference evidence="4" key="1">
    <citation type="submission" date="2025-08" db="UniProtKB">
        <authorList>
            <consortium name="RefSeq"/>
        </authorList>
    </citation>
    <scope>IDENTIFICATION</scope>
    <source>
        <tissue evidence="4">Testes</tissue>
    </source>
</reference>
<dbReference type="PANTHER" id="PTHR43157:SF66">
    <property type="entry name" value="WW DOMAIN-CONTAINING OXIDOREDUCTASE-LIKE PROTEIN"/>
    <property type="match status" value="1"/>
</dbReference>
<gene>
    <name evidence="4" type="primary">LOC100377088</name>
</gene>
<accession>A0ABM0ML02</accession>
<dbReference type="PRINTS" id="PR00080">
    <property type="entry name" value="SDRFAMILY"/>
</dbReference>
<dbReference type="GeneID" id="100377088"/>
<sequence length="316" mass="34853">MFVYVLSCVVAIYVVYKLHMARLKGVFSSGIDLVGKTVLITGASRGIGYEIALDLAKRNARVILPCRNVVLGQKVVESIKSESGNTNIISKELDLSSFKSIRRLAKEIRNEEQRLDILINNAGVTAGPKKITEDGLDETYAINYYGPFLLTNLLLDLLSKSSPSRVVNVTSIAYEQGFIDFADLRGVRLTSLKYLMRSYADSKLAVILGTRQLAKRLAGIGVTVNCCHPGSVNTGLFDRMPFYVRLFIKPISAIFFRSPREGAQTPIYLSISENVQGISGRYFSECKLDNPAKKAQDDVVARKLVDATEKIVGLQS</sequence>
<evidence type="ECO:0000313" key="4">
    <source>
        <dbReference type="RefSeq" id="XP_006820693.1"/>
    </source>
</evidence>
<dbReference type="CDD" id="cd05327">
    <property type="entry name" value="retinol-DH_like_SDR_c_like"/>
    <property type="match status" value="1"/>
</dbReference>
<organism evidence="3 4">
    <name type="scientific">Saccoglossus kowalevskii</name>
    <name type="common">Acorn worm</name>
    <dbReference type="NCBI Taxonomy" id="10224"/>
    <lineage>
        <taxon>Eukaryota</taxon>
        <taxon>Metazoa</taxon>
        <taxon>Hemichordata</taxon>
        <taxon>Enteropneusta</taxon>
        <taxon>Harrimaniidae</taxon>
        <taxon>Saccoglossus</taxon>
    </lineage>
</organism>
<dbReference type="InterPro" id="IPR002347">
    <property type="entry name" value="SDR_fam"/>
</dbReference>
<keyword evidence="1" id="KW-0560">Oxidoreductase</keyword>
<dbReference type="SUPFAM" id="SSF51735">
    <property type="entry name" value="NAD(P)-binding Rossmann-fold domains"/>
    <property type="match status" value="1"/>
</dbReference>
<dbReference type="Gene3D" id="3.40.50.720">
    <property type="entry name" value="NAD(P)-binding Rossmann-like Domain"/>
    <property type="match status" value="1"/>
</dbReference>